<evidence type="ECO:0000256" key="1">
    <source>
        <dbReference type="SAM" id="Phobius"/>
    </source>
</evidence>
<dbReference type="EMBL" id="MCIB01000023">
    <property type="protein sequence ID" value="RKD31280.1"/>
    <property type="molecule type" value="Genomic_DNA"/>
</dbReference>
<keyword evidence="1" id="KW-0472">Membrane</keyword>
<sequence>MDLKGVLNILIKISITFLYSAGIIGMIYDYAYTSERGFTFYLLIFIIAVQATMLHKKKKFSND</sequence>
<keyword evidence="3" id="KW-1185">Reference proteome</keyword>
<feature type="transmembrane region" description="Helical" evidence="1">
    <location>
        <begin position="38"/>
        <end position="55"/>
    </location>
</feature>
<keyword evidence="1" id="KW-1133">Transmembrane helix</keyword>
<keyword evidence="1" id="KW-0812">Transmembrane</keyword>
<evidence type="ECO:0000313" key="2">
    <source>
        <dbReference type="EMBL" id="RKD31280.1"/>
    </source>
</evidence>
<comment type="caution">
    <text evidence="2">The sequence shown here is derived from an EMBL/GenBank/DDBJ whole genome shotgun (WGS) entry which is preliminary data.</text>
</comment>
<reference evidence="2 3" key="1">
    <citation type="submission" date="2016-08" db="EMBL/GenBank/DDBJ databases">
        <title>Novel Firmicutes and Novel Genomes.</title>
        <authorList>
            <person name="Poppleton D.I."/>
            <person name="Gribaldo S."/>
        </authorList>
    </citation>
    <scope>NUCLEOTIDE SEQUENCE [LARGE SCALE GENOMIC DNA]</scope>
    <source>
        <strain evidence="2 3">CTT3</strain>
    </source>
</reference>
<protein>
    <submittedName>
        <fullName evidence="2">Uncharacterized protein</fullName>
    </submittedName>
</protein>
<proteinExistence type="predicted"/>
<name>A0A419T128_9FIRM</name>
<gene>
    <name evidence="2" type="ORF">BET03_03895</name>
</gene>
<dbReference type="AlphaFoldDB" id="A0A419T128"/>
<evidence type="ECO:0000313" key="3">
    <source>
        <dbReference type="Proteomes" id="UP000284177"/>
    </source>
</evidence>
<organism evidence="2 3">
    <name type="scientific">Thermohalobacter berrensis</name>
    <dbReference type="NCBI Taxonomy" id="99594"/>
    <lineage>
        <taxon>Bacteria</taxon>
        <taxon>Bacillati</taxon>
        <taxon>Bacillota</taxon>
        <taxon>Tissierellia</taxon>
        <taxon>Tissierellales</taxon>
        <taxon>Thermohalobacteraceae</taxon>
        <taxon>Thermohalobacter</taxon>
    </lineage>
</organism>
<dbReference type="RefSeq" id="WP_120169730.1">
    <property type="nucleotide sequence ID" value="NZ_MCIB01000023.1"/>
</dbReference>
<feature type="transmembrane region" description="Helical" evidence="1">
    <location>
        <begin position="9"/>
        <end position="32"/>
    </location>
</feature>
<dbReference type="Proteomes" id="UP000284177">
    <property type="component" value="Unassembled WGS sequence"/>
</dbReference>
<accession>A0A419T128</accession>